<evidence type="ECO:0000256" key="6">
    <source>
        <dbReference type="ARBA" id="ARBA00022642"/>
    </source>
</evidence>
<dbReference type="PANTHER" id="PTHR11098">
    <property type="entry name" value="NICOTINATE PHOSPHORIBOSYLTRANSFERASE"/>
    <property type="match status" value="1"/>
</dbReference>
<evidence type="ECO:0000259" key="11">
    <source>
        <dbReference type="Pfam" id="PF17767"/>
    </source>
</evidence>
<gene>
    <name evidence="12" type="ORF">SAMN06265353_1283</name>
</gene>
<keyword evidence="6 9" id="KW-0662">Pyridine nucleotide biosynthesis</keyword>
<dbReference type="GO" id="GO:0005829">
    <property type="term" value="C:cytosol"/>
    <property type="evidence" value="ECO:0007669"/>
    <property type="project" value="TreeGrafter"/>
</dbReference>
<dbReference type="GO" id="GO:0004516">
    <property type="term" value="F:nicotinate phosphoribosyltransferase activity"/>
    <property type="evidence" value="ECO:0007669"/>
    <property type="project" value="UniProtKB-UniRule"/>
</dbReference>
<proteinExistence type="inferred from homology"/>
<dbReference type="OrthoDB" id="9770610at2"/>
<dbReference type="InterPro" id="IPR007229">
    <property type="entry name" value="Nic_PRibTrfase-Fam"/>
</dbReference>
<feature type="domain" description="Nicotinate/nicotinamide phosphoribosyltransferase" evidence="10">
    <location>
        <begin position="150"/>
        <end position="336"/>
    </location>
</feature>
<keyword evidence="4" id="KW-0597">Phosphoprotein</keyword>
<evidence type="ECO:0000256" key="5">
    <source>
        <dbReference type="ARBA" id="ARBA00022598"/>
    </source>
</evidence>
<dbReference type="CDD" id="cd01570">
    <property type="entry name" value="NAPRTase_A"/>
    <property type="match status" value="1"/>
</dbReference>
<evidence type="ECO:0000313" key="12">
    <source>
        <dbReference type="EMBL" id="SNZ15096.1"/>
    </source>
</evidence>
<dbReference type="PIRSF" id="PIRSF000484">
    <property type="entry name" value="NAPRT"/>
    <property type="match status" value="1"/>
</dbReference>
<dbReference type="Proteomes" id="UP000218627">
    <property type="component" value="Unassembled WGS sequence"/>
</dbReference>
<evidence type="ECO:0000256" key="8">
    <source>
        <dbReference type="ARBA" id="ARBA00048668"/>
    </source>
</evidence>
<dbReference type="Pfam" id="PF04095">
    <property type="entry name" value="NAPRTase"/>
    <property type="match status" value="1"/>
</dbReference>
<dbReference type="RefSeq" id="WP_096602547.1">
    <property type="nucleotide sequence ID" value="NZ_OBEN01000007.1"/>
</dbReference>
<comment type="similarity">
    <text evidence="2 9">Belongs to the NAPRTase family.</text>
</comment>
<dbReference type="SUPFAM" id="SSF51690">
    <property type="entry name" value="Nicotinate/Quinolinate PRTase C-terminal domain-like"/>
    <property type="match status" value="1"/>
</dbReference>
<evidence type="ECO:0000259" key="10">
    <source>
        <dbReference type="Pfam" id="PF04095"/>
    </source>
</evidence>
<dbReference type="AlphaFoldDB" id="A0A285P4K6"/>
<sequence length="421" mass="47803">MFFTALITDLYELTMAQSYLENDKVGNAVFSLFVRDLPPNRNFLVSCGLETLLEYIQRFKFGDKELKYLESLNIFKDSFLDYLREYEFTGNIYAVPEGRIVFQNEPLVQVEGPLPDVQILETLVINVIHFQTLIASKAVRSYLVSKGRTLIDFGLRRAHMPEAGLYAARASYIAGFEGTSNLLAGMKFGIPVFGTMAHSFVMVFEEELSAFRAFARSFPERTILLIDTYDTLEGAKKALKLMKEGVKVVGVRLDSGDIQELSKKVREVFDKEGFKDVKIVVSGGVDEWDIQRWLTAGCPIDAFGVGTKFITSYDAPYLDIAYKLVEYEGKPKYKLSPGKATFPYKRQIIRHYAGGKMEYDRVVKYTEGGLVELIVEKGTLKKNLPTLRQIRETLMEELKSLPEHLTSLEKSHYPVIVENNS</sequence>
<dbReference type="InterPro" id="IPR041525">
    <property type="entry name" value="N/Namide_PRibTrfase"/>
</dbReference>
<keyword evidence="12" id="KW-0328">Glycosyltransferase</keyword>
<dbReference type="InterPro" id="IPR036068">
    <property type="entry name" value="Nicotinate_pribotase-like_C"/>
</dbReference>
<dbReference type="FunFam" id="3.20.20.70:FF:000076">
    <property type="entry name" value="Nicotinate phosphoribosyltransferase"/>
    <property type="match status" value="1"/>
</dbReference>
<comment type="catalytic activity">
    <reaction evidence="8 9">
        <text>5-phospho-alpha-D-ribose 1-diphosphate + nicotinate + ATP + H2O = nicotinate beta-D-ribonucleotide + ADP + phosphate + diphosphate</text>
        <dbReference type="Rhea" id="RHEA:36163"/>
        <dbReference type="ChEBI" id="CHEBI:15377"/>
        <dbReference type="ChEBI" id="CHEBI:30616"/>
        <dbReference type="ChEBI" id="CHEBI:32544"/>
        <dbReference type="ChEBI" id="CHEBI:33019"/>
        <dbReference type="ChEBI" id="CHEBI:43474"/>
        <dbReference type="ChEBI" id="CHEBI:57502"/>
        <dbReference type="ChEBI" id="CHEBI:58017"/>
        <dbReference type="ChEBI" id="CHEBI:456216"/>
        <dbReference type="EC" id="6.3.4.21"/>
    </reaction>
</comment>
<dbReference type="NCBIfam" id="NF009131">
    <property type="entry name" value="PRK12484.1"/>
    <property type="match status" value="1"/>
</dbReference>
<dbReference type="Gene3D" id="3.20.20.70">
    <property type="entry name" value="Aldolase class I"/>
    <property type="match status" value="1"/>
</dbReference>
<reference evidence="13" key="1">
    <citation type="submission" date="2017-09" db="EMBL/GenBank/DDBJ databases">
        <authorList>
            <person name="Varghese N."/>
            <person name="Submissions S."/>
        </authorList>
    </citation>
    <scope>NUCLEOTIDE SEQUENCE [LARGE SCALE GENOMIC DNA]</scope>
    <source>
        <strain evidence="13">DSM 2913</strain>
    </source>
</reference>
<keyword evidence="13" id="KW-1185">Reference proteome</keyword>
<evidence type="ECO:0000256" key="7">
    <source>
        <dbReference type="ARBA" id="ARBA00022679"/>
    </source>
</evidence>
<protein>
    <recommendedName>
        <fullName evidence="3 9">Nicotinate phosphoribosyltransferase</fullName>
        <ecNumber evidence="3 9">6.3.4.21</ecNumber>
    </recommendedName>
</protein>
<feature type="domain" description="Nicotinate phosphoribosyltransferase N-terminal" evidence="11">
    <location>
        <begin position="6"/>
        <end position="128"/>
    </location>
</feature>
<dbReference type="PANTHER" id="PTHR11098:SF1">
    <property type="entry name" value="NICOTINATE PHOSPHORIBOSYLTRANSFERASE"/>
    <property type="match status" value="1"/>
</dbReference>
<dbReference type="InterPro" id="IPR006405">
    <property type="entry name" value="Nic_PRibTrfase_pncB"/>
</dbReference>
<dbReference type="InterPro" id="IPR013785">
    <property type="entry name" value="Aldolase_TIM"/>
</dbReference>
<evidence type="ECO:0000256" key="4">
    <source>
        <dbReference type="ARBA" id="ARBA00022553"/>
    </source>
</evidence>
<evidence type="ECO:0000256" key="3">
    <source>
        <dbReference type="ARBA" id="ARBA00013236"/>
    </source>
</evidence>
<dbReference type="GO" id="GO:0047280">
    <property type="term" value="F:nicotinamide phosphoribosyltransferase activity"/>
    <property type="evidence" value="ECO:0007669"/>
    <property type="project" value="UniProtKB-ARBA"/>
</dbReference>
<dbReference type="NCBIfam" id="NF006696">
    <property type="entry name" value="PRK09243.1-3"/>
    <property type="match status" value="1"/>
</dbReference>
<evidence type="ECO:0000256" key="1">
    <source>
        <dbReference type="ARBA" id="ARBA00004952"/>
    </source>
</evidence>
<accession>A0A285P4K6</accession>
<dbReference type="SUPFAM" id="SSF54675">
    <property type="entry name" value="Nicotinate/Quinolinate PRTase N-terminal domain-like"/>
    <property type="match status" value="1"/>
</dbReference>
<dbReference type="InterPro" id="IPR040727">
    <property type="entry name" value="NAPRTase_N"/>
</dbReference>
<evidence type="ECO:0000256" key="9">
    <source>
        <dbReference type="RuleBase" id="RU365100"/>
    </source>
</evidence>
<dbReference type="Gene3D" id="3.20.140.10">
    <property type="entry name" value="nicotinate phosphoribosyltransferase"/>
    <property type="match status" value="1"/>
</dbReference>
<keyword evidence="7 9" id="KW-0808">Transferase</keyword>
<evidence type="ECO:0000313" key="13">
    <source>
        <dbReference type="Proteomes" id="UP000218627"/>
    </source>
</evidence>
<comment type="pathway">
    <text evidence="1 9">Cofactor biosynthesis; NAD(+) biosynthesis; nicotinate D-ribonucleotide from nicotinate: step 1/1.</text>
</comment>
<dbReference type="UniPathway" id="UPA00253">
    <property type="reaction ID" value="UER00457"/>
</dbReference>
<dbReference type="EMBL" id="OBEN01000007">
    <property type="protein sequence ID" value="SNZ15096.1"/>
    <property type="molecule type" value="Genomic_DNA"/>
</dbReference>
<name>A0A285P4K6_9AQUI</name>
<keyword evidence="5 9" id="KW-0436">Ligase</keyword>
<comment type="function">
    <text evidence="9">Catalyzes the first step in the biosynthesis of NAD from nicotinic acid, the ATP-dependent synthesis of beta-nicotinate D-ribonucleotide from nicotinate and 5-phospho-D-ribose 1-phosphate.</text>
</comment>
<organism evidence="12 13">
    <name type="scientific">Hydrogenobacter hydrogenophilus</name>
    <dbReference type="NCBI Taxonomy" id="35835"/>
    <lineage>
        <taxon>Bacteria</taxon>
        <taxon>Pseudomonadati</taxon>
        <taxon>Aquificota</taxon>
        <taxon>Aquificia</taxon>
        <taxon>Aquificales</taxon>
        <taxon>Aquificaceae</taxon>
        <taxon>Hydrogenobacter</taxon>
    </lineage>
</organism>
<dbReference type="Pfam" id="PF17767">
    <property type="entry name" value="NAPRTase_N"/>
    <property type="match status" value="1"/>
</dbReference>
<dbReference type="GO" id="GO:0034355">
    <property type="term" value="P:NAD+ biosynthetic process via the salvage pathway"/>
    <property type="evidence" value="ECO:0007669"/>
    <property type="project" value="TreeGrafter"/>
</dbReference>
<dbReference type="EC" id="6.3.4.21" evidence="3 9"/>
<dbReference type="NCBIfam" id="TIGR01513">
    <property type="entry name" value="NAPRTase_put"/>
    <property type="match status" value="1"/>
</dbReference>
<evidence type="ECO:0000256" key="2">
    <source>
        <dbReference type="ARBA" id="ARBA00010897"/>
    </source>
</evidence>
<comment type="PTM">
    <text evidence="9">Transiently phosphorylated on a His residue during the reaction cycle. Phosphorylation strongly increases the affinity for substrates and increases the rate of nicotinate D-ribonucleotide production. Dephosphorylation regenerates the low-affinity form of the enzyme, leading to product release.</text>
</comment>